<reference evidence="1 2" key="1">
    <citation type="submission" date="2014-09" db="EMBL/GenBank/DDBJ databases">
        <title>Vibrio maritimus JCM 19240. (C210) whole genome shotgun sequence.</title>
        <authorList>
            <person name="Sawabe T."/>
            <person name="Meirelles P."/>
            <person name="Nakanishi M."/>
            <person name="Sayaka M."/>
            <person name="Hattori M."/>
            <person name="Ohkuma M."/>
        </authorList>
    </citation>
    <scope>NUCLEOTIDE SEQUENCE [LARGE SCALE GENOMIC DNA]</scope>
    <source>
        <strain evidence="1 2">JCM 19240</strain>
    </source>
</reference>
<sequence>MMSKEKKMNFSVEVLADILSQSKSTMEARIRRGELKRCEESGTIGLDQVEHHPEIQSMVQTLWMMSLP</sequence>
<gene>
    <name evidence="1" type="ORF">JCM19240_3285</name>
</gene>
<keyword evidence="2" id="KW-1185">Reference proteome</keyword>
<organism evidence="1 2">
    <name type="scientific">Vibrio maritimus</name>
    <dbReference type="NCBI Taxonomy" id="990268"/>
    <lineage>
        <taxon>Bacteria</taxon>
        <taxon>Pseudomonadati</taxon>
        <taxon>Pseudomonadota</taxon>
        <taxon>Gammaproteobacteria</taxon>
        <taxon>Vibrionales</taxon>
        <taxon>Vibrionaceae</taxon>
        <taxon>Vibrio</taxon>
    </lineage>
</organism>
<evidence type="ECO:0000313" key="2">
    <source>
        <dbReference type="Proteomes" id="UP000029224"/>
    </source>
</evidence>
<comment type="caution">
    <text evidence="1">The sequence shown here is derived from an EMBL/GenBank/DDBJ whole genome shotgun (WGS) entry which is preliminary data.</text>
</comment>
<accession>A0A090U5W2</accession>
<dbReference type="Proteomes" id="UP000029224">
    <property type="component" value="Unassembled WGS sequence"/>
</dbReference>
<dbReference type="EMBL" id="BBMT01000031">
    <property type="protein sequence ID" value="GAL38222.1"/>
    <property type="molecule type" value="Genomic_DNA"/>
</dbReference>
<protein>
    <submittedName>
        <fullName evidence="1">Uncharacterized protein</fullName>
    </submittedName>
</protein>
<proteinExistence type="predicted"/>
<evidence type="ECO:0000313" key="1">
    <source>
        <dbReference type="EMBL" id="GAL38222.1"/>
    </source>
</evidence>
<dbReference type="AlphaFoldDB" id="A0A090U5W2"/>
<name>A0A090U5W2_9VIBR</name>
<reference evidence="1 2" key="2">
    <citation type="submission" date="2014-09" db="EMBL/GenBank/DDBJ databases">
        <authorList>
            <consortium name="NBRP consortium"/>
            <person name="Sawabe T."/>
            <person name="Meirelles P."/>
            <person name="Nakanishi M."/>
            <person name="Sayaka M."/>
            <person name="Hattori M."/>
            <person name="Ohkuma M."/>
        </authorList>
    </citation>
    <scope>NUCLEOTIDE SEQUENCE [LARGE SCALE GENOMIC DNA]</scope>
    <source>
        <strain evidence="1 2">JCM 19240</strain>
    </source>
</reference>